<proteinExistence type="predicted"/>
<organism evidence="1 2">
    <name type="scientific">Peptoniphilus hominis</name>
    <name type="common">ex Hitch et al. 2025</name>
    <dbReference type="NCBI Taxonomy" id="3133174"/>
    <lineage>
        <taxon>Bacteria</taxon>
        <taxon>Bacillati</taxon>
        <taxon>Bacillota</taxon>
        <taxon>Tissierellia</taxon>
        <taxon>Tissierellales</taxon>
        <taxon>Peptoniphilaceae</taxon>
        <taxon>Peptoniphilus</taxon>
    </lineage>
</organism>
<dbReference type="InterPro" id="IPR021321">
    <property type="entry name" value="DUF2922"/>
</dbReference>
<dbReference type="Proteomes" id="UP001447979">
    <property type="component" value="Unassembled WGS sequence"/>
</dbReference>
<reference evidence="1 2" key="1">
    <citation type="submission" date="2024-03" db="EMBL/GenBank/DDBJ databases">
        <title>Human intestinal bacterial collection.</title>
        <authorList>
            <person name="Pauvert C."/>
            <person name="Hitch T.C.A."/>
            <person name="Clavel T."/>
        </authorList>
    </citation>
    <scope>NUCLEOTIDE SEQUENCE [LARGE SCALE GENOMIC DNA]</scope>
    <source>
        <strain evidence="1 2">CLA-SR-H025</strain>
    </source>
</reference>
<evidence type="ECO:0000313" key="2">
    <source>
        <dbReference type="Proteomes" id="UP001447979"/>
    </source>
</evidence>
<dbReference type="RefSeq" id="WP_349170104.1">
    <property type="nucleotide sequence ID" value="NZ_JBBMFO010000004.1"/>
</dbReference>
<gene>
    <name evidence="1" type="ORF">WMO19_02720</name>
</gene>
<keyword evidence="2" id="KW-1185">Reference proteome</keyword>
<evidence type="ECO:0000313" key="1">
    <source>
        <dbReference type="EMBL" id="MEQ2400517.1"/>
    </source>
</evidence>
<accession>A0ABV1CCG7</accession>
<protein>
    <submittedName>
        <fullName evidence="1">DUF2922 domain-containing protein</fullName>
    </submittedName>
</protein>
<name>A0ABV1CCG7_9FIRM</name>
<comment type="caution">
    <text evidence="1">The sequence shown here is derived from an EMBL/GenBank/DDBJ whole genome shotgun (WGS) entry which is preliminary data.</text>
</comment>
<dbReference type="Pfam" id="PF11148">
    <property type="entry name" value="DUF2922"/>
    <property type="match status" value="1"/>
</dbReference>
<sequence>MSMKESKTLRMSFVDEGGNPWSLNIVNPRENVERADAEAVAGTITNNNLVNGKMGHIKTFNGATIITRTEGAL</sequence>
<dbReference type="EMBL" id="JBBMFO010000004">
    <property type="protein sequence ID" value="MEQ2400517.1"/>
    <property type="molecule type" value="Genomic_DNA"/>
</dbReference>